<gene>
    <name evidence="3" type="primary">GLOD5</name>
</gene>
<dbReference type="PANTHER" id="PTHR21366:SF14">
    <property type="entry name" value="GLYOXALASE DOMAIN-CONTAINING PROTEIN 5"/>
    <property type="match status" value="1"/>
</dbReference>
<evidence type="ECO:0000256" key="1">
    <source>
        <dbReference type="ARBA" id="ARBA00010363"/>
    </source>
</evidence>
<dbReference type="STRING" id="9643.ENSUAMP00000012670"/>
<reference evidence="4" key="1">
    <citation type="submission" date="2016-06" db="EMBL/GenBank/DDBJ databases">
        <title>De novo assembly and RNA-Seq shows season-dependent expression and editing in black bear kidneys.</title>
        <authorList>
            <person name="Korstanje R."/>
            <person name="Srivastava A."/>
            <person name="Sarsani V.K."/>
            <person name="Sheehan S.M."/>
            <person name="Seger R.L."/>
            <person name="Barter M.E."/>
            <person name="Lindqvist C."/>
            <person name="Brody L.C."/>
            <person name="Mullikin J.C."/>
        </authorList>
    </citation>
    <scope>NUCLEOTIDE SEQUENCE [LARGE SCALE GENOMIC DNA]</scope>
</reference>
<dbReference type="GeneTree" id="ENSGT00940000153941"/>
<organism evidence="3 4">
    <name type="scientific">Ursus americanus</name>
    <name type="common">American black bear</name>
    <name type="synonym">Euarctos americanus</name>
    <dbReference type="NCBI Taxonomy" id="9643"/>
    <lineage>
        <taxon>Eukaryota</taxon>
        <taxon>Metazoa</taxon>
        <taxon>Chordata</taxon>
        <taxon>Craniata</taxon>
        <taxon>Vertebrata</taxon>
        <taxon>Euteleostomi</taxon>
        <taxon>Mammalia</taxon>
        <taxon>Eutheria</taxon>
        <taxon>Laurasiatheria</taxon>
        <taxon>Carnivora</taxon>
        <taxon>Caniformia</taxon>
        <taxon>Ursidae</taxon>
        <taxon>Ursus</taxon>
    </lineage>
</organism>
<protein>
    <submittedName>
        <fullName evidence="3">Glyoxalase domain containing 5</fullName>
    </submittedName>
</protein>
<dbReference type="AlphaFoldDB" id="A0A452R2S9"/>
<accession>A0A452R2S9</accession>
<dbReference type="InterPro" id="IPR029068">
    <property type="entry name" value="Glyas_Bleomycin-R_OHBP_Dase"/>
</dbReference>
<dbReference type="InterPro" id="IPR037523">
    <property type="entry name" value="VOC_core"/>
</dbReference>
<feature type="domain" description="VOC" evidence="2">
    <location>
        <begin position="37"/>
        <end position="158"/>
    </location>
</feature>
<dbReference type="InterPro" id="IPR050383">
    <property type="entry name" value="GlyoxalaseI/FosfomycinResist"/>
</dbReference>
<dbReference type="PANTHER" id="PTHR21366">
    <property type="entry name" value="GLYOXALASE FAMILY PROTEIN"/>
    <property type="match status" value="1"/>
</dbReference>
<name>A0A452R2S9_URSAM</name>
<reference evidence="3" key="3">
    <citation type="submission" date="2025-09" db="UniProtKB">
        <authorList>
            <consortium name="Ensembl"/>
        </authorList>
    </citation>
    <scope>IDENTIFICATION</scope>
</reference>
<proteinExistence type="inferred from homology"/>
<evidence type="ECO:0000313" key="4">
    <source>
        <dbReference type="Proteomes" id="UP000291022"/>
    </source>
</evidence>
<dbReference type="Ensembl" id="ENSUAMT00000014231.1">
    <property type="protein sequence ID" value="ENSUAMP00000012670.1"/>
    <property type="gene ID" value="ENSUAMG00000010259.1"/>
</dbReference>
<dbReference type="SUPFAM" id="SSF54593">
    <property type="entry name" value="Glyoxalase/Bleomycin resistance protein/Dihydroxybiphenyl dioxygenase"/>
    <property type="match status" value="1"/>
</dbReference>
<reference evidence="3" key="2">
    <citation type="submission" date="2025-08" db="UniProtKB">
        <authorList>
            <consortium name="Ensembl"/>
        </authorList>
    </citation>
    <scope>IDENTIFICATION</scope>
</reference>
<dbReference type="Gene3D" id="3.10.180.10">
    <property type="entry name" value="2,3-Dihydroxybiphenyl 1,2-Dioxygenase, domain 1"/>
    <property type="match status" value="1"/>
</dbReference>
<evidence type="ECO:0000259" key="2">
    <source>
        <dbReference type="PROSITE" id="PS51819"/>
    </source>
</evidence>
<keyword evidence="4" id="KW-1185">Reference proteome</keyword>
<evidence type="ECO:0000313" key="3">
    <source>
        <dbReference type="Ensembl" id="ENSUAMP00000012670.1"/>
    </source>
</evidence>
<dbReference type="Proteomes" id="UP000291022">
    <property type="component" value="Unassembled WGS sequence"/>
</dbReference>
<comment type="similarity">
    <text evidence="1">Belongs to the glyoxalase I family.</text>
</comment>
<dbReference type="PROSITE" id="PS51819">
    <property type="entry name" value="VOC"/>
    <property type="match status" value="1"/>
</dbReference>
<sequence length="189" mass="21775">MLRFLPSRLPARMWDGTSQKQSWRNSSQTPSPCLIHRLDHIVMTVKSIKDTSMFYSKILGMEVTTFKGDRKALCFGDQKFNLHEVGKEFEPKAAHPVPGSLDICLITEAPLEEMVQHLKVSWTSVLFEKAAAVQRKPKHDPVRSSSNFRHNKFCHFQIILVHNCLLIIFADIIVSCKQVYFKGKHYITF</sequence>